<accession>A0A450TPZ0</accession>
<protein>
    <submittedName>
        <fullName evidence="1">Uncharacterized protein</fullName>
    </submittedName>
</protein>
<dbReference type="EMBL" id="CAADFD010000179">
    <property type="protein sequence ID" value="VFJ70127.1"/>
    <property type="molecule type" value="Genomic_DNA"/>
</dbReference>
<organism evidence="1">
    <name type="scientific">Candidatus Kentrum sp. FW</name>
    <dbReference type="NCBI Taxonomy" id="2126338"/>
    <lineage>
        <taxon>Bacteria</taxon>
        <taxon>Pseudomonadati</taxon>
        <taxon>Pseudomonadota</taxon>
        <taxon>Gammaproteobacteria</taxon>
        <taxon>Candidatus Kentrum</taxon>
    </lineage>
</organism>
<gene>
    <name evidence="1" type="ORF">BECKFW1821B_GA0114236_11797</name>
</gene>
<reference evidence="1" key="1">
    <citation type="submission" date="2019-02" db="EMBL/GenBank/DDBJ databases">
        <authorList>
            <person name="Gruber-Vodicka R. H."/>
            <person name="Seah K. B. B."/>
        </authorList>
    </citation>
    <scope>NUCLEOTIDE SEQUENCE</scope>
    <source>
        <strain evidence="1">BECK_BZ106</strain>
    </source>
</reference>
<sequence>MRHQLDLISSYRRFQFINDTIPAEIDDGGVLSVIEPPGNGGGLRLRETTPFHDADLFVVISIGFGKYFLNAARNGMRLF</sequence>
<name>A0A450TPZ0_9GAMM</name>
<dbReference type="AlphaFoldDB" id="A0A450TPZ0"/>
<proteinExistence type="predicted"/>
<evidence type="ECO:0000313" key="1">
    <source>
        <dbReference type="EMBL" id="VFJ70127.1"/>
    </source>
</evidence>